<evidence type="ECO:0000313" key="7">
    <source>
        <dbReference type="Proteomes" id="UP000010795"/>
    </source>
</evidence>
<dbReference type="EMBL" id="CP003255">
    <property type="protein sequence ID" value="AGA59655.1"/>
    <property type="molecule type" value="Genomic_DNA"/>
</dbReference>
<dbReference type="GO" id="GO:0000976">
    <property type="term" value="F:transcription cis-regulatory region binding"/>
    <property type="evidence" value="ECO:0007669"/>
    <property type="project" value="TreeGrafter"/>
</dbReference>
<dbReference type="Pfam" id="PF13377">
    <property type="entry name" value="Peripla_BP_3"/>
    <property type="match status" value="1"/>
</dbReference>
<dbReference type="InterPro" id="IPR010982">
    <property type="entry name" value="Lambda_DNA-bd_dom_sf"/>
</dbReference>
<dbReference type="Gene3D" id="3.40.50.2300">
    <property type="match status" value="2"/>
</dbReference>
<dbReference type="Proteomes" id="UP000010795">
    <property type="component" value="Chromosome"/>
</dbReference>
<evidence type="ECO:0000259" key="5">
    <source>
        <dbReference type="PROSITE" id="PS50932"/>
    </source>
</evidence>
<keyword evidence="4" id="KW-0804">Transcription</keyword>
<dbReference type="InterPro" id="IPR046335">
    <property type="entry name" value="LacI/GalR-like_sensor"/>
</dbReference>
<evidence type="ECO:0000256" key="4">
    <source>
        <dbReference type="ARBA" id="ARBA00023163"/>
    </source>
</evidence>
<evidence type="ECO:0000256" key="2">
    <source>
        <dbReference type="ARBA" id="ARBA00023015"/>
    </source>
</evidence>
<dbReference type="STRING" id="717605.Theco_3632"/>
<dbReference type="Gene3D" id="1.10.260.40">
    <property type="entry name" value="lambda repressor-like DNA-binding domains"/>
    <property type="match status" value="1"/>
</dbReference>
<dbReference type="GO" id="GO:0003700">
    <property type="term" value="F:DNA-binding transcription factor activity"/>
    <property type="evidence" value="ECO:0007669"/>
    <property type="project" value="TreeGrafter"/>
</dbReference>
<dbReference type="PANTHER" id="PTHR30146">
    <property type="entry name" value="LACI-RELATED TRANSCRIPTIONAL REPRESSOR"/>
    <property type="match status" value="1"/>
</dbReference>
<dbReference type="PROSITE" id="PS00356">
    <property type="entry name" value="HTH_LACI_1"/>
    <property type="match status" value="1"/>
</dbReference>
<dbReference type="SUPFAM" id="SSF47413">
    <property type="entry name" value="lambda repressor-like DNA-binding domains"/>
    <property type="match status" value="1"/>
</dbReference>
<dbReference type="KEGG" id="tco:Theco_3632"/>
<gene>
    <name evidence="6" type="ordered locus">Theco_3632</name>
</gene>
<evidence type="ECO:0000256" key="3">
    <source>
        <dbReference type="ARBA" id="ARBA00023125"/>
    </source>
</evidence>
<dbReference type="SMART" id="SM00354">
    <property type="entry name" value="HTH_LACI"/>
    <property type="match status" value="1"/>
</dbReference>
<dbReference type="RefSeq" id="WP_015256377.1">
    <property type="nucleotide sequence ID" value="NC_019897.1"/>
</dbReference>
<evidence type="ECO:0000313" key="6">
    <source>
        <dbReference type="EMBL" id="AGA59655.1"/>
    </source>
</evidence>
<keyword evidence="3" id="KW-0238">DNA-binding</keyword>
<keyword evidence="2" id="KW-0805">Transcription regulation</keyword>
<protein>
    <submittedName>
        <fullName evidence="6">Transcriptional regulator</fullName>
    </submittedName>
</protein>
<dbReference type="InterPro" id="IPR028082">
    <property type="entry name" value="Peripla_BP_I"/>
</dbReference>
<dbReference type="Pfam" id="PF00356">
    <property type="entry name" value="LacI"/>
    <property type="match status" value="1"/>
</dbReference>
<keyword evidence="7" id="KW-1185">Reference proteome</keyword>
<dbReference type="HOGENOM" id="CLU_037628_6_1_9"/>
<sequence length="342" mass="38085">MKRVTIKDVAKHAGVSIGTVSKVLNNKGYVSAEIRAKVREAIEKLNYQVNANARSLKSAKTNKIGVIVSDISNIYMMTLAKTIEDRIRSMNYHMIIMSHNEDPQTEREVLQLVMEQQADALILAPTGSNANANLIQTVIDRNIPVIIVDREVEGIVTDTIVDDNYYGSYEAISYLHSLGHRKIGVIYGTESISLGRERLQGAWDAVVELGCVADRSYFVPGKFKTDEAYHATMELLLMPDPPTAIYCCNNSMTVGMLKAILDRGLRIPDDISVIAFGTASQWELFQPPLTLITQSLKRIGVETAAILKNRLLMEDGSSFEHKRMVIKPELLIRSSCAKPRDM</sequence>
<dbReference type="InterPro" id="IPR000843">
    <property type="entry name" value="HTH_LacI"/>
</dbReference>
<dbReference type="eggNOG" id="COG1609">
    <property type="taxonomic scope" value="Bacteria"/>
</dbReference>
<dbReference type="AlphaFoldDB" id="L0EK64"/>
<proteinExistence type="predicted"/>
<reference evidence="7" key="1">
    <citation type="submission" date="2012-01" db="EMBL/GenBank/DDBJ databases">
        <title>Complete sequence of chromosome of Thermobacillus composti KWC4.</title>
        <authorList>
            <person name="Lucas S."/>
            <person name="Han J."/>
            <person name="Lapidus A."/>
            <person name="Cheng J.-F."/>
            <person name="Goodwin L."/>
            <person name="Pitluck S."/>
            <person name="Peters L."/>
            <person name="Ovchinnikova G."/>
            <person name="Teshima H."/>
            <person name="Detter J.C."/>
            <person name="Han C."/>
            <person name="Tapia R."/>
            <person name="Land M."/>
            <person name="Hauser L."/>
            <person name="Kyrpides N."/>
            <person name="Ivanova N."/>
            <person name="Pagani I."/>
            <person name="Anderson I."/>
            <person name="Woyke T."/>
        </authorList>
    </citation>
    <scope>NUCLEOTIDE SEQUENCE [LARGE SCALE GENOMIC DNA]</scope>
    <source>
        <strain evidence="7">DSM 18247 / JCM 13945 / KWC4</strain>
    </source>
</reference>
<feature type="domain" description="HTH lacI-type" evidence="5">
    <location>
        <begin position="4"/>
        <end position="58"/>
    </location>
</feature>
<name>L0EK64_THECK</name>
<evidence type="ECO:0000256" key="1">
    <source>
        <dbReference type="ARBA" id="ARBA00022491"/>
    </source>
</evidence>
<accession>L0EK64</accession>
<dbReference type="SUPFAM" id="SSF53822">
    <property type="entry name" value="Periplasmic binding protein-like I"/>
    <property type="match status" value="1"/>
</dbReference>
<dbReference type="CDD" id="cd06267">
    <property type="entry name" value="PBP1_LacI_sugar_binding-like"/>
    <property type="match status" value="1"/>
</dbReference>
<organism evidence="6 7">
    <name type="scientific">Thermobacillus composti (strain DSM 18247 / JCM 13945 / KWC4)</name>
    <dbReference type="NCBI Taxonomy" id="717605"/>
    <lineage>
        <taxon>Bacteria</taxon>
        <taxon>Bacillati</taxon>
        <taxon>Bacillota</taxon>
        <taxon>Bacilli</taxon>
        <taxon>Bacillales</taxon>
        <taxon>Paenibacillaceae</taxon>
        <taxon>Thermobacillus</taxon>
    </lineage>
</organism>
<dbReference type="PRINTS" id="PR00036">
    <property type="entry name" value="HTHLACI"/>
</dbReference>
<dbReference type="OrthoDB" id="1639518at2"/>
<dbReference type="CDD" id="cd01392">
    <property type="entry name" value="HTH_LacI"/>
    <property type="match status" value="1"/>
</dbReference>
<keyword evidence="1" id="KW-0678">Repressor</keyword>
<dbReference type="PROSITE" id="PS50932">
    <property type="entry name" value="HTH_LACI_2"/>
    <property type="match status" value="1"/>
</dbReference>
<dbReference type="PANTHER" id="PTHR30146:SF148">
    <property type="entry name" value="HTH-TYPE TRANSCRIPTIONAL REPRESSOR PURR-RELATED"/>
    <property type="match status" value="1"/>
</dbReference>